<reference evidence="9" key="1">
    <citation type="journal article" date="2023" name="Mol. Biol. Evol.">
        <title>Third-Generation Sequencing Reveals the Adaptive Role of the Epigenome in Three Deep-Sea Polychaetes.</title>
        <authorList>
            <person name="Perez M."/>
            <person name="Aroh O."/>
            <person name="Sun Y."/>
            <person name="Lan Y."/>
            <person name="Juniper S.K."/>
            <person name="Young C.R."/>
            <person name="Angers B."/>
            <person name="Qian P.Y."/>
        </authorList>
    </citation>
    <scope>NUCLEOTIDE SEQUENCE</scope>
    <source>
        <strain evidence="9">R07B-5</strain>
    </source>
</reference>
<dbReference type="SUPFAM" id="SSF82671">
    <property type="entry name" value="SEA domain"/>
    <property type="match status" value="1"/>
</dbReference>
<evidence type="ECO:0008006" key="11">
    <source>
        <dbReference type="Google" id="ProtNLM"/>
    </source>
</evidence>
<feature type="domain" description="SEA" evidence="7">
    <location>
        <begin position="55"/>
        <end position="165"/>
    </location>
</feature>
<dbReference type="SMART" id="SM00179">
    <property type="entry name" value="EGF_CA"/>
    <property type="match status" value="1"/>
</dbReference>
<gene>
    <name evidence="9" type="ORF">NP493_1100g02015</name>
</gene>
<comment type="caution">
    <text evidence="9">The sequence shown here is derived from an EMBL/GenBank/DDBJ whole genome shotgun (WGS) entry which is preliminary data.</text>
</comment>
<evidence type="ECO:0000256" key="1">
    <source>
        <dbReference type="ARBA" id="ARBA00022536"/>
    </source>
</evidence>
<keyword evidence="2" id="KW-0732">Signal</keyword>
<evidence type="ECO:0000256" key="6">
    <source>
        <dbReference type="PROSITE-ProRule" id="PRU00076"/>
    </source>
</evidence>
<dbReference type="InterPro" id="IPR000742">
    <property type="entry name" value="EGF"/>
</dbReference>
<dbReference type="AlphaFoldDB" id="A0AAD9NJS1"/>
<evidence type="ECO:0000256" key="2">
    <source>
        <dbReference type="ARBA" id="ARBA00022729"/>
    </source>
</evidence>
<dbReference type="PROSITE" id="PS50024">
    <property type="entry name" value="SEA"/>
    <property type="match status" value="1"/>
</dbReference>
<dbReference type="FunFam" id="2.10.25.10:FF:000012">
    <property type="entry name" value="Delta-like protein"/>
    <property type="match status" value="1"/>
</dbReference>
<keyword evidence="1 6" id="KW-0245">EGF-like domain</keyword>
<dbReference type="SMART" id="SM00181">
    <property type="entry name" value="EGF"/>
    <property type="match status" value="1"/>
</dbReference>
<dbReference type="EMBL" id="JAODUO010001100">
    <property type="protein sequence ID" value="KAK2171128.1"/>
    <property type="molecule type" value="Genomic_DNA"/>
</dbReference>
<name>A0AAD9NJS1_RIDPI</name>
<dbReference type="PROSITE" id="PS00022">
    <property type="entry name" value="EGF_1"/>
    <property type="match status" value="1"/>
</dbReference>
<proteinExistence type="predicted"/>
<dbReference type="PRINTS" id="PR00010">
    <property type="entry name" value="EGFBLOOD"/>
</dbReference>
<evidence type="ECO:0000259" key="8">
    <source>
        <dbReference type="PROSITE" id="PS50026"/>
    </source>
</evidence>
<dbReference type="SUPFAM" id="SSF57196">
    <property type="entry name" value="EGF/Laminin"/>
    <property type="match status" value="1"/>
</dbReference>
<feature type="domain" description="EGF-like" evidence="8">
    <location>
        <begin position="12"/>
        <end position="48"/>
    </location>
</feature>
<accession>A0AAD9NJS1</accession>
<protein>
    <recommendedName>
        <fullName evidence="11">EGF-like domain-containing protein</fullName>
    </recommendedName>
</protein>
<dbReference type="InterPro" id="IPR036364">
    <property type="entry name" value="SEA_dom_sf"/>
</dbReference>
<feature type="disulfide bond" evidence="6">
    <location>
        <begin position="38"/>
        <end position="47"/>
    </location>
</feature>
<evidence type="ECO:0000256" key="4">
    <source>
        <dbReference type="ARBA" id="ARBA00023157"/>
    </source>
</evidence>
<dbReference type="InterPro" id="IPR000082">
    <property type="entry name" value="SEA_dom"/>
</dbReference>
<dbReference type="PROSITE" id="PS50026">
    <property type="entry name" value="EGF_3"/>
    <property type="match status" value="1"/>
</dbReference>
<evidence type="ECO:0000256" key="5">
    <source>
        <dbReference type="ARBA" id="ARBA00023180"/>
    </source>
</evidence>
<dbReference type="Gene3D" id="2.10.25.10">
    <property type="entry name" value="Laminin"/>
    <property type="match status" value="1"/>
</dbReference>
<evidence type="ECO:0000256" key="3">
    <source>
        <dbReference type="ARBA" id="ARBA00022737"/>
    </source>
</evidence>
<keyword evidence="5" id="KW-0325">Glycoprotein</keyword>
<organism evidence="9 10">
    <name type="scientific">Ridgeia piscesae</name>
    <name type="common">Tubeworm</name>
    <dbReference type="NCBI Taxonomy" id="27915"/>
    <lineage>
        <taxon>Eukaryota</taxon>
        <taxon>Metazoa</taxon>
        <taxon>Spiralia</taxon>
        <taxon>Lophotrochozoa</taxon>
        <taxon>Annelida</taxon>
        <taxon>Polychaeta</taxon>
        <taxon>Sedentaria</taxon>
        <taxon>Canalipalpata</taxon>
        <taxon>Sabellida</taxon>
        <taxon>Siboglinidae</taxon>
        <taxon>Ridgeia</taxon>
    </lineage>
</organism>
<dbReference type="PANTHER" id="PTHR24044">
    <property type="entry name" value="NOTCH LIGAND FAMILY MEMBER"/>
    <property type="match status" value="1"/>
</dbReference>
<comment type="caution">
    <text evidence="6">Lacks conserved residue(s) required for the propagation of feature annotation.</text>
</comment>
<dbReference type="InterPro" id="IPR050906">
    <property type="entry name" value="Notch_signaling"/>
</dbReference>
<evidence type="ECO:0000259" key="7">
    <source>
        <dbReference type="PROSITE" id="PS50024"/>
    </source>
</evidence>
<evidence type="ECO:0000313" key="9">
    <source>
        <dbReference type="EMBL" id="KAK2171128.1"/>
    </source>
</evidence>
<evidence type="ECO:0000313" key="10">
    <source>
        <dbReference type="Proteomes" id="UP001209878"/>
    </source>
</evidence>
<keyword evidence="4 6" id="KW-1015">Disulfide bond</keyword>
<keyword evidence="3" id="KW-0677">Repeat</keyword>
<dbReference type="GO" id="GO:0005112">
    <property type="term" value="F:Notch binding"/>
    <property type="evidence" value="ECO:0007669"/>
    <property type="project" value="TreeGrafter"/>
</dbReference>
<keyword evidence="10" id="KW-1185">Reference proteome</keyword>
<dbReference type="GO" id="GO:0005509">
    <property type="term" value="F:calcium ion binding"/>
    <property type="evidence" value="ECO:0007669"/>
    <property type="project" value="InterPro"/>
</dbReference>
<dbReference type="Pfam" id="PF01390">
    <property type="entry name" value="SEA"/>
    <property type="match status" value="1"/>
</dbReference>
<sequence>MSGFEGSTCNIDIIECHSNPCANGGSCIQGEKSYECKCEPRFYGSNCETVVPASDVKRVNIQLSLKSEQFTETLTDPKSEAHKQLKKTVVAALTRILDKKLKGGYRIVDVTFSEGSVVVKYVLEMKKDNTVEAESVVSDDIQNNGGKFAGFKVDPDSVKVQEKTTVRYYGQFRVPSLEYRKVWSDNGTREYAELAGEVKEEVRWI</sequence>
<dbReference type="PANTHER" id="PTHR24044:SF420">
    <property type="entry name" value="DELTA AND NOTCH-LIKE EPIDERMAL GROWTH FACTOR-RELATED RECEPTOR ISOFORM X1"/>
    <property type="match status" value="1"/>
</dbReference>
<dbReference type="InterPro" id="IPR001881">
    <property type="entry name" value="EGF-like_Ca-bd_dom"/>
</dbReference>
<dbReference type="Pfam" id="PF00008">
    <property type="entry name" value="EGF"/>
    <property type="match status" value="1"/>
</dbReference>
<dbReference type="Proteomes" id="UP001209878">
    <property type="component" value="Unassembled WGS sequence"/>
</dbReference>
<dbReference type="CDD" id="cd00054">
    <property type="entry name" value="EGF_CA"/>
    <property type="match status" value="1"/>
</dbReference>